<name>A0A1U9MI68_9HYPH</name>
<dbReference type="KEGG" id="bapi:BBC0122_012710"/>
<gene>
    <name evidence="2" type="ORF">BBC0122_012710</name>
</gene>
<organism evidence="2 3">
    <name type="scientific">Bartonella choladocola</name>
    <dbReference type="NCBI Taxonomy" id="2750995"/>
    <lineage>
        <taxon>Bacteria</taxon>
        <taxon>Pseudomonadati</taxon>
        <taxon>Pseudomonadota</taxon>
        <taxon>Alphaproteobacteria</taxon>
        <taxon>Hyphomicrobiales</taxon>
        <taxon>Bartonellaceae</taxon>
        <taxon>Bartonella</taxon>
    </lineage>
</organism>
<dbReference type="AlphaFoldDB" id="A0A1U9MI68"/>
<dbReference type="EMBL" id="CP015625">
    <property type="protein sequence ID" value="AQT47382.1"/>
    <property type="molecule type" value="Genomic_DNA"/>
</dbReference>
<evidence type="ECO:0000256" key="1">
    <source>
        <dbReference type="SAM" id="Phobius"/>
    </source>
</evidence>
<dbReference type="Proteomes" id="UP000189632">
    <property type="component" value="Chromosome"/>
</dbReference>
<keyword evidence="1" id="KW-0472">Membrane</keyword>
<dbReference type="STRING" id="1686310.BBC0244_013150"/>
<feature type="transmembrane region" description="Helical" evidence="1">
    <location>
        <begin position="9"/>
        <end position="29"/>
    </location>
</feature>
<keyword evidence="1" id="KW-1133">Transmembrane helix</keyword>
<proteinExistence type="predicted"/>
<keyword evidence="3" id="KW-1185">Reference proteome</keyword>
<evidence type="ECO:0000313" key="2">
    <source>
        <dbReference type="EMBL" id="AQT47382.1"/>
    </source>
</evidence>
<reference evidence="2 3" key="1">
    <citation type="submission" date="2016-11" db="EMBL/GenBank/DDBJ databases">
        <title>Comparative genomics of Bartonella apis.</title>
        <authorList>
            <person name="Engel P."/>
        </authorList>
    </citation>
    <scope>NUCLEOTIDE SEQUENCE [LARGE SCALE GENOMIC DNA]</scope>
    <source>
        <strain evidence="2 3">BBC0122</strain>
    </source>
</reference>
<keyword evidence="1" id="KW-0812">Transmembrane</keyword>
<sequence length="36" mass="3924">MNIEFKTTLTLMAMAIITTVMVFCANMTISDVLAAL</sequence>
<evidence type="ECO:0000313" key="3">
    <source>
        <dbReference type="Proteomes" id="UP000189632"/>
    </source>
</evidence>
<accession>A0A1U9MI68</accession>
<protein>
    <submittedName>
        <fullName evidence="2">Uncharacterized protein</fullName>
    </submittedName>
</protein>